<dbReference type="InterPro" id="IPR000157">
    <property type="entry name" value="TIR_dom"/>
</dbReference>
<dbReference type="OrthoDB" id="989456at2759"/>
<dbReference type="GO" id="GO:0006952">
    <property type="term" value="P:defense response"/>
    <property type="evidence" value="ECO:0007669"/>
    <property type="project" value="InterPro"/>
</dbReference>
<name>A0A8K0HB40_9ROSA</name>
<keyword evidence="3" id="KW-1185">Reference proteome</keyword>
<dbReference type="GO" id="GO:0007165">
    <property type="term" value="P:signal transduction"/>
    <property type="evidence" value="ECO:0007669"/>
    <property type="project" value="InterPro"/>
</dbReference>
<protein>
    <recommendedName>
        <fullName evidence="1">TIR domain-containing protein</fullName>
    </recommendedName>
</protein>
<evidence type="ECO:0000313" key="2">
    <source>
        <dbReference type="EMBL" id="KAF3449327.1"/>
    </source>
</evidence>
<organism evidence="2 3">
    <name type="scientific">Rhamnella rubrinervis</name>
    <dbReference type="NCBI Taxonomy" id="2594499"/>
    <lineage>
        <taxon>Eukaryota</taxon>
        <taxon>Viridiplantae</taxon>
        <taxon>Streptophyta</taxon>
        <taxon>Embryophyta</taxon>
        <taxon>Tracheophyta</taxon>
        <taxon>Spermatophyta</taxon>
        <taxon>Magnoliopsida</taxon>
        <taxon>eudicotyledons</taxon>
        <taxon>Gunneridae</taxon>
        <taxon>Pentapetalae</taxon>
        <taxon>rosids</taxon>
        <taxon>fabids</taxon>
        <taxon>Rosales</taxon>
        <taxon>Rhamnaceae</taxon>
        <taxon>rhamnoid group</taxon>
        <taxon>Rhamneae</taxon>
        <taxon>Rhamnella</taxon>
    </lineage>
</organism>
<dbReference type="InterPro" id="IPR035897">
    <property type="entry name" value="Toll_tir_struct_dom_sf"/>
</dbReference>
<dbReference type="Gene3D" id="1.10.8.430">
    <property type="entry name" value="Helical domain of apoptotic protease-activating factors"/>
    <property type="match status" value="1"/>
</dbReference>
<dbReference type="Pfam" id="PF01582">
    <property type="entry name" value="TIR"/>
    <property type="match status" value="1"/>
</dbReference>
<dbReference type="PROSITE" id="PS50104">
    <property type="entry name" value="TIR"/>
    <property type="match status" value="1"/>
</dbReference>
<evidence type="ECO:0000313" key="3">
    <source>
        <dbReference type="Proteomes" id="UP000796880"/>
    </source>
</evidence>
<proteinExistence type="predicted"/>
<dbReference type="AlphaFoldDB" id="A0A8K0HB40"/>
<dbReference type="InterPro" id="IPR042197">
    <property type="entry name" value="Apaf_helical"/>
</dbReference>
<comment type="caution">
    <text evidence="2">The sequence shown here is derived from an EMBL/GenBank/DDBJ whole genome shotgun (WGS) entry which is preliminary data.</text>
</comment>
<dbReference type="InterPro" id="IPR027417">
    <property type="entry name" value="P-loop_NTPase"/>
</dbReference>
<evidence type="ECO:0000259" key="1">
    <source>
        <dbReference type="PROSITE" id="PS50104"/>
    </source>
</evidence>
<dbReference type="GO" id="GO:0043531">
    <property type="term" value="F:ADP binding"/>
    <property type="evidence" value="ECO:0007669"/>
    <property type="project" value="InterPro"/>
</dbReference>
<reference evidence="2" key="1">
    <citation type="submission" date="2020-03" db="EMBL/GenBank/DDBJ databases">
        <title>A high-quality chromosome-level genome assembly of a woody plant with both climbing and erect habits, Rhamnella rubrinervis.</title>
        <authorList>
            <person name="Lu Z."/>
            <person name="Yang Y."/>
            <person name="Zhu X."/>
            <person name="Sun Y."/>
        </authorList>
    </citation>
    <scope>NUCLEOTIDE SEQUENCE</scope>
    <source>
        <strain evidence="2">BYM</strain>
        <tissue evidence="2">Leaf</tissue>
    </source>
</reference>
<sequence>MGDSGLIRTIFYHVEPSDVRNQKGSFGEAIAKHENDQRFSSDELESWRNALTKVANQSGEPDEAIFIEKFVETISRELWCIYKNHDDLLGMTSCPKKLDSYIYKSGDDSGCFIGIYGHVGNGINFTRSRLAAKKVLSVLDDVNKLEQPNALAGDKNEDLDSTEAPELFSWKVFDNTEPPEKYMELSKQVVEYANHLPLALIVFGSLLRGKTTREWMSALRRLRECPAKEIIEN</sequence>
<gene>
    <name evidence="2" type="ORF">FNV43_RR10055</name>
</gene>
<dbReference type="EMBL" id="VOIH02000004">
    <property type="protein sequence ID" value="KAF3449327.1"/>
    <property type="molecule type" value="Genomic_DNA"/>
</dbReference>
<accession>A0A8K0HB40</accession>
<dbReference type="Gene3D" id="3.40.50.10140">
    <property type="entry name" value="Toll/interleukin-1 receptor homology (TIR) domain"/>
    <property type="match status" value="1"/>
</dbReference>
<feature type="domain" description="TIR" evidence="1">
    <location>
        <begin position="1"/>
        <end position="78"/>
    </location>
</feature>
<dbReference type="Proteomes" id="UP000796880">
    <property type="component" value="Unassembled WGS sequence"/>
</dbReference>
<dbReference type="PANTHER" id="PTHR11017">
    <property type="entry name" value="LEUCINE-RICH REPEAT-CONTAINING PROTEIN"/>
    <property type="match status" value="1"/>
</dbReference>
<dbReference type="SUPFAM" id="SSF52200">
    <property type="entry name" value="Toll/Interleukin receptor TIR domain"/>
    <property type="match status" value="1"/>
</dbReference>
<dbReference type="SUPFAM" id="SSF52540">
    <property type="entry name" value="P-loop containing nucleoside triphosphate hydrolases"/>
    <property type="match status" value="1"/>
</dbReference>
<dbReference type="PANTHER" id="PTHR11017:SF573">
    <property type="entry name" value="ADP-RIBOSYL CYCLASE_CYCLIC ADP-RIBOSE HYDROLASE"/>
    <property type="match status" value="1"/>
</dbReference>
<dbReference type="InterPro" id="IPR044974">
    <property type="entry name" value="Disease_R_plants"/>
</dbReference>